<sequence length="115" mass="13501">MIERATPYSIGKGEFVFSRNYPSQFFMIGDKTIFISSGQDVLQNQKLLKEVYHKLIKEDFLNSQKYYMLVFDAIDSVETVQEKQVYLSPEFDLIHGTHKTEDVDFIPPQIERDKN</sequence>
<dbReference type="AlphaFoldDB" id="A0AB33IUD0"/>
<organism evidence="1">
    <name type="scientific">Prevotella sp. GTC17253</name>
    <dbReference type="NCBI Taxonomy" id="3236793"/>
    <lineage>
        <taxon>Bacteria</taxon>
        <taxon>Pseudomonadati</taxon>
        <taxon>Bacteroidota</taxon>
        <taxon>Bacteroidia</taxon>
        <taxon>Bacteroidales</taxon>
        <taxon>Prevotellaceae</taxon>
        <taxon>Prevotella</taxon>
    </lineage>
</organism>
<gene>
    <name evidence="1" type="ORF">GTC17253_21480</name>
</gene>
<accession>A0AB33IUD0</accession>
<name>A0AB33IUD0_9BACT</name>
<protein>
    <submittedName>
        <fullName evidence="1">Uncharacterized protein</fullName>
    </submittedName>
</protein>
<dbReference type="EMBL" id="AP035785">
    <property type="protein sequence ID" value="BFO72182.1"/>
    <property type="molecule type" value="Genomic_DNA"/>
</dbReference>
<evidence type="ECO:0000313" key="1">
    <source>
        <dbReference type="EMBL" id="BFO72182.1"/>
    </source>
</evidence>
<proteinExistence type="predicted"/>
<reference evidence="1" key="1">
    <citation type="submission" date="2024-07" db="EMBL/GenBank/DDBJ databases">
        <title>Complete genome sequence of Prevotella sp. YM-2024 GTC17253.</title>
        <authorList>
            <person name="Hayashi M."/>
            <person name="Muto Y."/>
            <person name="Tanaka K."/>
            <person name="Niwa H."/>
        </authorList>
    </citation>
    <scope>NUCLEOTIDE SEQUENCE</scope>
    <source>
        <strain evidence="1">GTC17253</strain>
    </source>
</reference>